<dbReference type="RefSeq" id="WP_344660920.1">
    <property type="nucleotide sequence ID" value="NZ_BAAAQM010000046.1"/>
</dbReference>
<accession>A0ABN2SUX0</accession>
<proteinExistence type="predicted"/>
<name>A0ABN2SUX0_9ACTN</name>
<dbReference type="InterPro" id="IPR011075">
    <property type="entry name" value="TetR_C"/>
</dbReference>
<evidence type="ECO:0000256" key="3">
    <source>
        <dbReference type="ARBA" id="ARBA00023163"/>
    </source>
</evidence>
<reference evidence="6 7" key="1">
    <citation type="journal article" date="2019" name="Int. J. Syst. Evol. Microbiol.">
        <title>The Global Catalogue of Microorganisms (GCM) 10K type strain sequencing project: providing services to taxonomists for standard genome sequencing and annotation.</title>
        <authorList>
            <consortium name="The Broad Institute Genomics Platform"/>
            <consortium name="The Broad Institute Genome Sequencing Center for Infectious Disease"/>
            <person name="Wu L."/>
            <person name="Ma J."/>
        </authorList>
    </citation>
    <scope>NUCLEOTIDE SEQUENCE [LARGE SCALE GENOMIC DNA]</scope>
    <source>
        <strain evidence="6 7">JCM 16013</strain>
    </source>
</reference>
<dbReference type="InterPro" id="IPR009057">
    <property type="entry name" value="Homeodomain-like_sf"/>
</dbReference>
<dbReference type="SUPFAM" id="SSF46689">
    <property type="entry name" value="Homeodomain-like"/>
    <property type="match status" value="1"/>
</dbReference>
<dbReference type="PROSITE" id="PS50977">
    <property type="entry name" value="HTH_TETR_2"/>
    <property type="match status" value="1"/>
</dbReference>
<dbReference type="InterPro" id="IPR036271">
    <property type="entry name" value="Tet_transcr_reg_TetR-rel_C_sf"/>
</dbReference>
<comment type="caution">
    <text evidence="6">The sequence shown here is derived from an EMBL/GenBank/DDBJ whole genome shotgun (WGS) entry which is preliminary data.</text>
</comment>
<dbReference type="Pfam" id="PF00440">
    <property type="entry name" value="TetR_N"/>
    <property type="match status" value="1"/>
</dbReference>
<gene>
    <name evidence="6" type="ORF">GCM10009838_64400</name>
</gene>
<protein>
    <submittedName>
        <fullName evidence="6">TetR/AcrR family transcriptional regulator</fullName>
    </submittedName>
</protein>
<dbReference type="EMBL" id="BAAAQM010000046">
    <property type="protein sequence ID" value="GAA1991945.1"/>
    <property type="molecule type" value="Genomic_DNA"/>
</dbReference>
<feature type="DNA-binding region" description="H-T-H motif" evidence="4">
    <location>
        <begin position="26"/>
        <end position="45"/>
    </location>
</feature>
<evidence type="ECO:0000256" key="4">
    <source>
        <dbReference type="PROSITE-ProRule" id="PRU00335"/>
    </source>
</evidence>
<keyword evidence="2 4" id="KW-0238">DNA-binding</keyword>
<organism evidence="6 7">
    <name type="scientific">Catenulispora subtropica</name>
    <dbReference type="NCBI Taxonomy" id="450798"/>
    <lineage>
        <taxon>Bacteria</taxon>
        <taxon>Bacillati</taxon>
        <taxon>Actinomycetota</taxon>
        <taxon>Actinomycetes</taxon>
        <taxon>Catenulisporales</taxon>
        <taxon>Catenulisporaceae</taxon>
        <taxon>Catenulispora</taxon>
    </lineage>
</organism>
<dbReference type="PANTHER" id="PTHR47506:SF1">
    <property type="entry name" value="HTH-TYPE TRANSCRIPTIONAL REGULATOR YJDC"/>
    <property type="match status" value="1"/>
</dbReference>
<dbReference type="PRINTS" id="PR00455">
    <property type="entry name" value="HTHTETR"/>
</dbReference>
<evidence type="ECO:0000313" key="6">
    <source>
        <dbReference type="EMBL" id="GAA1991945.1"/>
    </source>
</evidence>
<evidence type="ECO:0000256" key="1">
    <source>
        <dbReference type="ARBA" id="ARBA00023015"/>
    </source>
</evidence>
<keyword evidence="7" id="KW-1185">Reference proteome</keyword>
<dbReference type="Gene3D" id="1.10.357.10">
    <property type="entry name" value="Tetracycline Repressor, domain 2"/>
    <property type="match status" value="1"/>
</dbReference>
<feature type="domain" description="HTH tetR-type" evidence="5">
    <location>
        <begin position="3"/>
        <end position="63"/>
    </location>
</feature>
<evidence type="ECO:0000259" key="5">
    <source>
        <dbReference type="PROSITE" id="PS50977"/>
    </source>
</evidence>
<sequence>MAVRARERLLTTAEELFYAEGIRAVGVERILSESGVGRASFYRHFTGKDDLVVEVLSGRDERWREWLRTAVDGYDLPPADRPLAVFDALSERFARDDFRGCAFINTMVEAADRDSAAHQVAAEHKSSVTEYLDTLLADAGRDDHAELAPELMLLVDGAIVTALREGTPEAAVRAKRIAAALLARQPDPADPREAVRRRLRVVTGGIR</sequence>
<evidence type="ECO:0000313" key="7">
    <source>
        <dbReference type="Proteomes" id="UP001499854"/>
    </source>
</evidence>
<dbReference type="PANTHER" id="PTHR47506">
    <property type="entry name" value="TRANSCRIPTIONAL REGULATORY PROTEIN"/>
    <property type="match status" value="1"/>
</dbReference>
<keyword evidence="1" id="KW-0805">Transcription regulation</keyword>
<dbReference type="Proteomes" id="UP001499854">
    <property type="component" value="Unassembled WGS sequence"/>
</dbReference>
<evidence type="ECO:0000256" key="2">
    <source>
        <dbReference type="ARBA" id="ARBA00023125"/>
    </source>
</evidence>
<keyword evidence="3" id="KW-0804">Transcription</keyword>
<dbReference type="Pfam" id="PF16925">
    <property type="entry name" value="TetR_C_13"/>
    <property type="match status" value="1"/>
</dbReference>
<dbReference type="InterPro" id="IPR001647">
    <property type="entry name" value="HTH_TetR"/>
</dbReference>
<dbReference type="SUPFAM" id="SSF48498">
    <property type="entry name" value="Tetracyclin repressor-like, C-terminal domain"/>
    <property type="match status" value="1"/>
</dbReference>